<proteinExistence type="predicted"/>
<protein>
    <submittedName>
        <fullName evidence="1">Uncharacterized protein</fullName>
    </submittedName>
</protein>
<accession>A0A0A9GHM1</accession>
<evidence type="ECO:0000313" key="1">
    <source>
        <dbReference type="EMBL" id="JAE23992.1"/>
    </source>
</evidence>
<reference evidence="1" key="1">
    <citation type="submission" date="2014-09" db="EMBL/GenBank/DDBJ databases">
        <authorList>
            <person name="Magalhaes I.L.F."/>
            <person name="Oliveira U."/>
            <person name="Santos F.R."/>
            <person name="Vidigal T.H.D.A."/>
            <person name="Brescovit A.D."/>
            <person name="Santos A.J."/>
        </authorList>
    </citation>
    <scope>NUCLEOTIDE SEQUENCE</scope>
    <source>
        <tissue evidence="1">Shoot tissue taken approximately 20 cm above the soil surface</tissue>
    </source>
</reference>
<reference evidence="1" key="2">
    <citation type="journal article" date="2015" name="Data Brief">
        <title>Shoot transcriptome of the giant reed, Arundo donax.</title>
        <authorList>
            <person name="Barrero R.A."/>
            <person name="Guerrero F.D."/>
            <person name="Moolhuijzen P."/>
            <person name="Goolsby J.A."/>
            <person name="Tidwell J."/>
            <person name="Bellgard S.E."/>
            <person name="Bellgard M.I."/>
        </authorList>
    </citation>
    <scope>NUCLEOTIDE SEQUENCE</scope>
    <source>
        <tissue evidence="1">Shoot tissue taken approximately 20 cm above the soil surface</tissue>
    </source>
</reference>
<dbReference type="AlphaFoldDB" id="A0A0A9GHM1"/>
<organism evidence="1">
    <name type="scientific">Arundo donax</name>
    <name type="common">Giant reed</name>
    <name type="synonym">Donax arundinaceus</name>
    <dbReference type="NCBI Taxonomy" id="35708"/>
    <lineage>
        <taxon>Eukaryota</taxon>
        <taxon>Viridiplantae</taxon>
        <taxon>Streptophyta</taxon>
        <taxon>Embryophyta</taxon>
        <taxon>Tracheophyta</taxon>
        <taxon>Spermatophyta</taxon>
        <taxon>Magnoliopsida</taxon>
        <taxon>Liliopsida</taxon>
        <taxon>Poales</taxon>
        <taxon>Poaceae</taxon>
        <taxon>PACMAD clade</taxon>
        <taxon>Arundinoideae</taxon>
        <taxon>Arundineae</taxon>
        <taxon>Arundo</taxon>
    </lineage>
</organism>
<name>A0A0A9GHM1_ARUDO</name>
<dbReference type="EMBL" id="GBRH01173904">
    <property type="protein sequence ID" value="JAE23992.1"/>
    <property type="molecule type" value="Transcribed_RNA"/>
</dbReference>
<sequence>MIARGLLRSNAVSQVMMPPPS</sequence>